<reference evidence="1 2" key="1">
    <citation type="submission" date="2023-03" db="EMBL/GenBank/DDBJ databases">
        <title>Genome insight into feeding habits of ladybird beetles.</title>
        <authorList>
            <person name="Li H.-S."/>
            <person name="Huang Y.-H."/>
            <person name="Pang H."/>
        </authorList>
    </citation>
    <scope>NUCLEOTIDE SEQUENCE [LARGE SCALE GENOMIC DNA]</scope>
    <source>
        <strain evidence="1">SYSU_2023b</strain>
        <tissue evidence="1">Whole body</tissue>
    </source>
</reference>
<organism evidence="1 2">
    <name type="scientific">Henosepilachna vigintioctopunctata</name>
    <dbReference type="NCBI Taxonomy" id="420089"/>
    <lineage>
        <taxon>Eukaryota</taxon>
        <taxon>Metazoa</taxon>
        <taxon>Ecdysozoa</taxon>
        <taxon>Arthropoda</taxon>
        <taxon>Hexapoda</taxon>
        <taxon>Insecta</taxon>
        <taxon>Pterygota</taxon>
        <taxon>Neoptera</taxon>
        <taxon>Endopterygota</taxon>
        <taxon>Coleoptera</taxon>
        <taxon>Polyphaga</taxon>
        <taxon>Cucujiformia</taxon>
        <taxon>Coccinelloidea</taxon>
        <taxon>Coccinellidae</taxon>
        <taxon>Epilachninae</taxon>
        <taxon>Epilachnini</taxon>
        <taxon>Henosepilachna</taxon>
    </lineage>
</organism>
<keyword evidence="2" id="KW-1185">Reference proteome</keyword>
<name>A0AAW1VFR6_9CUCU</name>
<proteinExistence type="predicted"/>
<dbReference type="Proteomes" id="UP001431783">
    <property type="component" value="Unassembled WGS sequence"/>
</dbReference>
<dbReference type="AlphaFoldDB" id="A0AAW1VFR6"/>
<comment type="caution">
    <text evidence="1">The sequence shown here is derived from an EMBL/GenBank/DDBJ whole genome shotgun (WGS) entry which is preliminary data.</text>
</comment>
<protein>
    <submittedName>
        <fullName evidence="1">Uncharacterized protein</fullName>
    </submittedName>
</protein>
<evidence type="ECO:0000313" key="2">
    <source>
        <dbReference type="Proteomes" id="UP001431783"/>
    </source>
</evidence>
<sequence length="276" mass="32467">MSTDSVTSASDNSSEALSFEERIKIRKSHSRTITLSRRSSRSSDACLREIRATESNLLEIQIEESKEYEYFSSLWKDCEWLEEIFRHIIQYVDCVKLQTKATNRLSIAFNNLILRENCLTEKMSGALRDLCCDPVIDPWNNIKTNIYDFMKTFEQIKDHRSKFDEDKNNYEIAMKNFKTVLEVMNISMKELDKLMNQFEQVLWQYQHSRCLLIRNMQETKEIGLRFLGNVCGLMNRENKATEVRGVKFNDLLENLEKIFDIGKQSTMQVSRTLCSQ</sequence>
<dbReference type="EMBL" id="JARQZJ010000132">
    <property type="protein sequence ID" value="KAK9892146.1"/>
    <property type="molecule type" value="Genomic_DNA"/>
</dbReference>
<evidence type="ECO:0000313" key="1">
    <source>
        <dbReference type="EMBL" id="KAK9892146.1"/>
    </source>
</evidence>
<gene>
    <name evidence="1" type="ORF">WA026_018345</name>
</gene>
<accession>A0AAW1VFR6</accession>